<evidence type="ECO:0000259" key="5">
    <source>
        <dbReference type="PROSITE" id="PS50931"/>
    </source>
</evidence>
<keyword evidence="7" id="KW-1185">Reference proteome</keyword>
<dbReference type="EMBL" id="CP060009">
    <property type="protein sequence ID" value="QNH02506.1"/>
    <property type="molecule type" value="Genomic_DNA"/>
</dbReference>
<dbReference type="InterPro" id="IPR000847">
    <property type="entry name" value="LysR_HTH_N"/>
</dbReference>
<dbReference type="PROSITE" id="PS50931">
    <property type="entry name" value="HTH_LYSR"/>
    <property type="match status" value="1"/>
</dbReference>
<gene>
    <name evidence="6" type="ORF">HNQ25_07245</name>
</gene>
<keyword evidence="4" id="KW-0804">Transcription</keyword>
<evidence type="ECO:0000256" key="4">
    <source>
        <dbReference type="ARBA" id="ARBA00023163"/>
    </source>
</evidence>
<dbReference type="PANTHER" id="PTHR30126">
    <property type="entry name" value="HTH-TYPE TRANSCRIPTIONAL REGULATOR"/>
    <property type="match status" value="1"/>
</dbReference>
<sequence>MQIKWVDDLLAVAQTKNFSRAADLRCVTQSALSRRIRSLEDWAGVELVDRSTYPVQLTAAGQTFCDQGREALAALIELRTSLRQDDTMSGRFVRIMASHTLSITFLPELLDRFQQTHAELNARVLSANIHDAAVALTEGRCDLMLTYSHPQVPILLDPDRFTYLSLGGDLLLPVCAPDAHGRPRFALPGHPSSPLPQLGYSAGTFLGRLEEVAVESFGERLHLKRRHEADMAMHLMEMAIRGLGVAWLPRSVVASALADGKLVCAASSERGVALDIHLYRSKANFNPALQALWQELKSL</sequence>
<dbReference type="RefSeq" id="WP_179544164.1">
    <property type="nucleotide sequence ID" value="NZ_CP060009.1"/>
</dbReference>
<dbReference type="Gene3D" id="3.40.190.10">
    <property type="entry name" value="Periplasmic binding protein-like II"/>
    <property type="match status" value="2"/>
</dbReference>
<dbReference type="InterPro" id="IPR036390">
    <property type="entry name" value="WH_DNA-bd_sf"/>
</dbReference>
<dbReference type="Proteomes" id="UP000515254">
    <property type="component" value="Chromosome"/>
</dbReference>
<keyword evidence="3" id="KW-0238">DNA-binding</keyword>
<dbReference type="Pfam" id="PF00126">
    <property type="entry name" value="HTH_1"/>
    <property type="match status" value="1"/>
</dbReference>
<keyword evidence="2" id="KW-0805">Transcription regulation</keyword>
<dbReference type="CDD" id="cd05466">
    <property type="entry name" value="PBP2_LTTR_substrate"/>
    <property type="match status" value="1"/>
</dbReference>
<dbReference type="SUPFAM" id="SSF46785">
    <property type="entry name" value="Winged helix' DNA-binding domain"/>
    <property type="match status" value="1"/>
</dbReference>
<name>A0ABX6SM33_9PSED</name>
<dbReference type="InterPro" id="IPR036388">
    <property type="entry name" value="WH-like_DNA-bd_sf"/>
</dbReference>
<proteinExistence type="inferred from homology"/>
<dbReference type="PRINTS" id="PR00039">
    <property type="entry name" value="HTHLYSR"/>
</dbReference>
<comment type="similarity">
    <text evidence="1">Belongs to the LysR transcriptional regulatory family.</text>
</comment>
<accession>A0ABX6SM33</accession>
<evidence type="ECO:0000256" key="1">
    <source>
        <dbReference type="ARBA" id="ARBA00009437"/>
    </source>
</evidence>
<evidence type="ECO:0000256" key="2">
    <source>
        <dbReference type="ARBA" id="ARBA00023015"/>
    </source>
</evidence>
<dbReference type="InterPro" id="IPR005119">
    <property type="entry name" value="LysR_subst-bd"/>
</dbReference>
<dbReference type="PANTHER" id="PTHR30126:SF2">
    <property type="entry name" value="HTH-TYPE TRANSCRIPTIONAL REGULATOR YJIE"/>
    <property type="match status" value="1"/>
</dbReference>
<evidence type="ECO:0000313" key="6">
    <source>
        <dbReference type="EMBL" id="QNH02506.1"/>
    </source>
</evidence>
<feature type="domain" description="HTH lysR-type" evidence="5">
    <location>
        <begin position="1"/>
        <end position="58"/>
    </location>
</feature>
<organism evidence="6 7">
    <name type="scientific">Pseudomonas sediminis</name>
    <dbReference type="NCBI Taxonomy" id="1691904"/>
    <lineage>
        <taxon>Bacteria</taxon>
        <taxon>Pseudomonadati</taxon>
        <taxon>Pseudomonadota</taxon>
        <taxon>Gammaproteobacteria</taxon>
        <taxon>Pseudomonadales</taxon>
        <taxon>Pseudomonadaceae</taxon>
        <taxon>Pseudomonas</taxon>
    </lineage>
</organism>
<dbReference type="Gene3D" id="1.10.10.10">
    <property type="entry name" value="Winged helix-like DNA-binding domain superfamily/Winged helix DNA-binding domain"/>
    <property type="match status" value="1"/>
</dbReference>
<protein>
    <submittedName>
        <fullName evidence="6">LysR family transcriptional regulator</fullName>
    </submittedName>
</protein>
<evidence type="ECO:0000313" key="7">
    <source>
        <dbReference type="Proteomes" id="UP000515254"/>
    </source>
</evidence>
<dbReference type="Pfam" id="PF03466">
    <property type="entry name" value="LysR_substrate"/>
    <property type="match status" value="1"/>
</dbReference>
<evidence type="ECO:0000256" key="3">
    <source>
        <dbReference type="ARBA" id="ARBA00023125"/>
    </source>
</evidence>
<reference evidence="6 7" key="1">
    <citation type="journal article" date="2020" name="Microbiol. Resour. Announc.">
        <title>Complete genome sequences of four natural Pseudomonas isolates that catabolize a wide range of aromatic compounds relevant to lignin valorization.</title>
        <authorList>
            <person name="Hatmaker E.A."/>
            <person name="Presley G."/>
            <person name="Cannon O."/>
            <person name="Guss A.M."/>
            <person name="Elkins J.G."/>
        </authorList>
    </citation>
    <scope>NUCLEOTIDE SEQUENCE [LARGE SCALE GENOMIC DNA]</scope>
    <source>
        <strain evidence="6 7">B10D7D</strain>
    </source>
</reference>
<dbReference type="SUPFAM" id="SSF53850">
    <property type="entry name" value="Periplasmic binding protein-like II"/>
    <property type="match status" value="1"/>
</dbReference>